<organism evidence="5 6">
    <name type="scientific">Exidia glandulosa HHB12029</name>
    <dbReference type="NCBI Taxonomy" id="1314781"/>
    <lineage>
        <taxon>Eukaryota</taxon>
        <taxon>Fungi</taxon>
        <taxon>Dikarya</taxon>
        <taxon>Basidiomycota</taxon>
        <taxon>Agaricomycotina</taxon>
        <taxon>Agaricomycetes</taxon>
        <taxon>Auriculariales</taxon>
        <taxon>Exidiaceae</taxon>
        <taxon>Exidia</taxon>
    </lineage>
</organism>
<evidence type="ECO:0000256" key="2">
    <source>
        <dbReference type="ARBA" id="ARBA00023002"/>
    </source>
</evidence>
<evidence type="ECO:0000256" key="1">
    <source>
        <dbReference type="ARBA" id="ARBA00006484"/>
    </source>
</evidence>
<dbReference type="STRING" id="1314781.A0A165MSJ5"/>
<dbReference type="CDD" id="cd05374">
    <property type="entry name" value="17beta-HSD-like_SDR_c"/>
    <property type="match status" value="1"/>
</dbReference>
<evidence type="ECO:0000256" key="4">
    <source>
        <dbReference type="SAM" id="MobiDB-lite"/>
    </source>
</evidence>
<feature type="region of interest" description="Disordered" evidence="4">
    <location>
        <begin position="287"/>
        <end position="306"/>
    </location>
</feature>
<dbReference type="PRINTS" id="PR00081">
    <property type="entry name" value="GDHRDH"/>
</dbReference>
<dbReference type="EMBL" id="KV425907">
    <property type="protein sequence ID" value="KZV99694.1"/>
    <property type="molecule type" value="Genomic_DNA"/>
</dbReference>
<dbReference type="PANTHER" id="PTHR43976">
    <property type="entry name" value="SHORT CHAIN DEHYDROGENASE"/>
    <property type="match status" value="1"/>
</dbReference>
<comment type="similarity">
    <text evidence="1 3">Belongs to the short-chain dehydrogenases/reductases (SDR) family.</text>
</comment>
<dbReference type="SUPFAM" id="SSF51735">
    <property type="entry name" value="NAD(P)-binding Rossmann-fold domains"/>
    <property type="match status" value="1"/>
</dbReference>
<reference evidence="5 6" key="1">
    <citation type="journal article" date="2016" name="Mol. Biol. Evol.">
        <title>Comparative Genomics of Early-Diverging Mushroom-Forming Fungi Provides Insights into the Origins of Lignocellulose Decay Capabilities.</title>
        <authorList>
            <person name="Nagy L.G."/>
            <person name="Riley R."/>
            <person name="Tritt A."/>
            <person name="Adam C."/>
            <person name="Daum C."/>
            <person name="Floudas D."/>
            <person name="Sun H."/>
            <person name="Yadav J.S."/>
            <person name="Pangilinan J."/>
            <person name="Larsson K.H."/>
            <person name="Matsuura K."/>
            <person name="Barry K."/>
            <person name="Labutti K."/>
            <person name="Kuo R."/>
            <person name="Ohm R.A."/>
            <person name="Bhattacharya S.S."/>
            <person name="Shirouzu T."/>
            <person name="Yoshinaga Y."/>
            <person name="Martin F.M."/>
            <person name="Grigoriev I.V."/>
            <person name="Hibbett D.S."/>
        </authorList>
    </citation>
    <scope>NUCLEOTIDE SEQUENCE [LARGE SCALE GENOMIC DNA]</scope>
    <source>
        <strain evidence="5 6">HHB12029</strain>
    </source>
</reference>
<feature type="compositionally biased region" description="Basic and acidic residues" evidence="4">
    <location>
        <begin position="287"/>
        <end position="296"/>
    </location>
</feature>
<evidence type="ECO:0000256" key="3">
    <source>
        <dbReference type="RuleBase" id="RU000363"/>
    </source>
</evidence>
<evidence type="ECO:0000313" key="5">
    <source>
        <dbReference type="EMBL" id="KZV99694.1"/>
    </source>
</evidence>
<proteinExistence type="inferred from homology"/>
<dbReference type="InterPro" id="IPR051911">
    <property type="entry name" value="SDR_oxidoreductase"/>
</dbReference>
<dbReference type="OrthoDB" id="1274115at2759"/>
<dbReference type="InParanoid" id="A0A165MSJ5"/>
<keyword evidence="2" id="KW-0560">Oxidoreductase</keyword>
<feature type="compositionally biased region" description="Gly residues" evidence="4">
    <location>
        <begin position="297"/>
        <end position="306"/>
    </location>
</feature>
<accession>A0A165MSJ5</accession>
<evidence type="ECO:0000313" key="6">
    <source>
        <dbReference type="Proteomes" id="UP000077266"/>
    </source>
</evidence>
<dbReference type="InterPro" id="IPR002347">
    <property type="entry name" value="SDR_fam"/>
</dbReference>
<dbReference type="PRINTS" id="PR00080">
    <property type="entry name" value="SDRFAMILY"/>
</dbReference>
<dbReference type="InterPro" id="IPR036291">
    <property type="entry name" value="NAD(P)-bd_dom_sf"/>
</dbReference>
<dbReference type="AlphaFoldDB" id="A0A165MSJ5"/>
<dbReference type="PANTHER" id="PTHR43976:SF16">
    <property type="entry name" value="SHORT-CHAIN DEHYDROGENASE_REDUCTASE FAMILY PROTEIN"/>
    <property type="match status" value="1"/>
</dbReference>
<protein>
    <submittedName>
        <fullName evidence="5">NAD(P)-binding protein</fullName>
    </submittedName>
</protein>
<sequence length="306" mass="32758">MASQLVWVITGTSSGIGRELASTALKRGDKVIATGRARSLTKVKELEAYGADVLELDVTAPLEELRTIAEKAVALHGRVDVVVNNAGSFIAVGALEEISPEETLAQFNVGLFGALNVARAFLPYLRAQRSGQIIWIGSLTAWVGGPLLGMYAAVKHAMRGLSESLDDEISPFGLRSICIEPGYFRTELIADGNRAPYESRIVDYRDRISAVNDVFLGLSGKQPGDTVKLCALIVDIVKGEGFATGRRIPRSIQIGNDCYHSVKTALSTSLATLEEWKPVIIATDLSQPKDDAEDRGVNGGTTLGTT</sequence>
<dbReference type="Pfam" id="PF00106">
    <property type="entry name" value="adh_short"/>
    <property type="match status" value="1"/>
</dbReference>
<keyword evidence="6" id="KW-1185">Reference proteome</keyword>
<dbReference type="Proteomes" id="UP000077266">
    <property type="component" value="Unassembled WGS sequence"/>
</dbReference>
<dbReference type="Gene3D" id="3.40.50.720">
    <property type="entry name" value="NAD(P)-binding Rossmann-like Domain"/>
    <property type="match status" value="1"/>
</dbReference>
<dbReference type="GO" id="GO:0016491">
    <property type="term" value="F:oxidoreductase activity"/>
    <property type="evidence" value="ECO:0007669"/>
    <property type="project" value="UniProtKB-KW"/>
</dbReference>
<name>A0A165MSJ5_EXIGL</name>
<gene>
    <name evidence="5" type="ORF">EXIGLDRAFT_711968</name>
</gene>